<evidence type="ECO:0000256" key="3">
    <source>
        <dbReference type="SAM" id="SignalP"/>
    </source>
</evidence>
<organism evidence="5 6">
    <name type="scientific">Oceanobacillus oncorhynchi</name>
    <dbReference type="NCBI Taxonomy" id="545501"/>
    <lineage>
        <taxon>Bacteria</taxon>
        <taxon>Bacillati</taxon>
        <taxon>Bacillota</taxon>
        <taxon>Bacilli</taxon>
        <taxon>Bacillales</taxon>
        <taxon>Bacillaceae</taxon>
        <taxon>Oceanobacillus</taxon>
    </lineage>
</organism>
<dbReference type="GO" id="GO:0016020">
    <property type="term" value="C:membrane"/>
    <property type="evidence" value="ECO:0007669"/>
    <property type="project" value="TreeGrafter"/>
</dbReference>
<dbReference type="GO" id="GO:0046872">
    <property type="term" value="F:metal ion binding"/>
    <property type="evidence" value="ECO:0007669"/>
    <property type="project" value="UniProtKB-KW"/>
</dbReference>
<dbReference type="CDD" id="cd10917">
    <property type="entry name" value="CE4_NodB_like_6s_7s"/>
    <property type="match status" value="1"/>
</dbReference>
<reference evidence="5 6" key="1">
    <citation type="submission" date="2014-11" db="EMBL/GenBank/DDBJ databases">
        <authorList>
            <person name="Urmite Genomes Urmite Genomes"/>
        </authorList>
    </citation>
    <scope>NUCLEOTIDE SEQUENCE [LARGE SCALE GENOMIC DNA]</scope>
    <source>
        <strain evidence="5 6">Oc5</strain>
    </source>
</reference>
<feature type="chain" id="PRO_5039342570" evidence="3">
    <location>
        <begin position="29"/>
        <end position="242"/>
    </location>
</feature>
<gene>
    <name evidence="5" type="primary">pgdA_2</name>
    <name evidence="5" type="ORF">BN997_03254</name>
</gene>
<accession>A0A0A1MJU2</accession>
<keyword evidence="6" id="KW-1185">Reference proteome</keyword>
<dbReference type="OrthoDB" id="9812065at2"/>
<evidence type="ECO:0000256" key="2">
    <source>
        <dbReference type="ARBA" id="ARBA00022801"/>
    </source>
</evidence>
<name>A0A0A1MJU2_9BACI</name>
<protein>
    <submittedName>
        <fullName evidence="5">Peptidoglycan-N-acetylglucosamine deacetylase</fullName>
    </submittedName>
</protein>
<feature type="domain" description="NodB homology" evidence="4">
    <location>
        <begin position="49"/>
        <end position="227"/>
    </location>
</feature>
<dbReference type="PROSITE" id="PS51257">
    <property type="entry name" value="PROKAR_LIPOPROTEIN"/>
    <property type="match status" value="1"/>
</dbReference>
<dbReference type="PANTHER" id="PTHR10587">
    <property type="entry name" value="GLYCOSYL TRANSFERASE-RELATED"/>
    <property type="match status" value="1"/>
</dbReference>
<evidence type="ECO:0000313" key="6">
    <source>
        <dbReference type="Proteomes" id="UP000040453"/>
    </source>
</evidence>
<feature type="signal peptide" evidence="3">
    <location>
        <begin position="1"/>
        <end position="28"/>
    </location>
</feature>
<sequence>MKKKIFYAISYLLLTSCAFLFIQEQIYAKDRFDFEKDGDIFWDAKTEEKVIALTFDDGPHSKYTPAILNILAEYEAAATFFVLGAHAEKFPDIIHRQVMEGHELGNHTYDHTMKLSRLSQEMKETSDILYAITGNRPKLFRPVGGSYNDAIVKKARENQLHVALWSWDQDTKDWDGVDYKTIADNVISNISPGDVVLFHDAGGKREQTVKALPLILDYLAENQYKTITVSEMMEMDEKLKEN</sequence>
<dbReference type="InterPro" id="IPR011330">
    <property type="entry name" value="Glyco_hydro/deAcase_b/a-brl"/>
</dbReference>
<keyword evidence="2" id="KW-0378">Hydrolase</keyword>
<evidence type="ECO:0000256" key="1">
    <source>
        <dbReference type="ARBA" id="ARBA00022723"/>
    </source>
</evidence>
<dbReference type="PANTHER" id="PTHR10587:SF133">
    <property type="entry name" value="CHITIN DEACETYLASE 1-RELATED"/>
    <property type="match status" value="1"/>
</dbReference>
<dbReference type="STRING" id="545501.BN997_03254"/>
<keyword evidence="3" id="KW-0732">Signal</keyword>
<dbReference type="InterPro" id="IPR002509">
    <property type="entry name" value="NODB_dom"/>
</dbReference>
<evidence type="ECO:0000313" key="5">
    <source>
        <dbReference type="EMBL" id="CEI83348.1"/>
    </source>
</evidence>
<dbReference type="SUPFAM" id="SSF88713">
    <property type="entry name" value="Glycoside hydrolase/deacetylase"/>
    <property type="match status" value="1"/>
</dbReference>
<dbReference type="PROSITE" id="PS51677">
    <property type="entry name" value="NODB"/>
    <property type="match status" value="1"/>
</dbReference>
<dbReference type="Pfam" id="PF01522">
    <property type="entry name" value="Polysacc_deac_1"/>
    <property type="match status" value="1"/>
</dbReference>
<dbReference type="Proteomes" id="UP000040453">
    <property type="component" value="Unassembled WGS sequence"/>
</dbReference>
<dbReference type="RefSeq" id="WP_042533616.1">
    <property type="nucleotide sequence ID" value="NZ_CAXOIH010000016.1"/>
</dbReference>
<dbReference type="GO" id="GO:0016810">
    <property type="term" value="F:hydrolase activity, acting on carbon-nitrogen (but not peptide) bonds"/>
    <property type="evidence" value="ECO:0007669"/>
    <property type="project" value="InterPro"/>
</dbReference>
<dbReference type="InterPro" id="IPR050248">
    <property type="entry name" value="Polysacc_deacetylase_ArnD"/>
</dbReference>
<dbReference type="GO" id="GO:0005975">
    <property type="term" value="P:carbohydrate metabolic process"/>
    <property type="evidence" value="ECO:0007669"/>
    <property type="project" value="InterPro"/>
</dbReference>
<keyword evidence="1" id="KW-0479">Metal-binding</keyword>
<evidence type="ECO:0000259" key="4">
    <source>
        <dbReference type="PROSITE" id="PS51677"/>
    </source>
</evidence>
<dbReference type="AlphaFoldDB" id="A0A0A1MJU2"/>
<dbReference type="Gene3D" id="3.20.20.370">
    <property type="entry name" value="Glycoside hydrolase/deacetylase"/>
    <property type="match status" value="1"/>
</dbReference>
<proteinExistence type="predicted"/>
<dbReference type="EMBL" id="CDGG01000001">
    <property type="protein sequence ID" value="CEI83348.1"/>
    <property type="molecule type" value="Genomic_DNA"/>
</dbReference>